<name>A0ABR3J4T4_9AGAR</name>
<gene>
    <name evidence="6" type="ORF">HGRIS_007435</name>
</gene>
<dbReference type="PANTHER" id="PTHR13126:SF0">
    <property type="entry name" value="ATP SYNTHASE MITOCHONDRIAL F1 COMPLEX ASSEMBLY FACTOR 1"/>
    <property type="match status" value="1"/>
</dbReference>
<dbReference type="Pfam" id="PF06644">
    <property type="entry name" value="ATP11"/>
    <property type="match status" value="1"/>
</dbReference>
<evidence type="ECO:0000256" key="3">
    <source>
        <dbReference type="ARBA" id="ARBA00022946"/>
    </source>
</evidence>
<dbReference type="EMBL" id="JASNQZ010000011">
    <property type="protein sequence ID" value="KAL0950647.1"/>
    <property type="molecule type" value="Genomic_DNA"/>
</dbReference>
<sequence length="368" mass="41088">MSLTAWRHCCRPISLARRFHRSSVLLNLDLKYAEKICKLAEEKGLSLDDLKQTAKEKAKGLAAEEARKLRDAAKRLQQTAEASVETSSVPPTGPRTTTPAAFRTGERKDSSPVKVSFAFEPCMNPFDDVSQPLSSILNLSKLVSTPHTPEQISALWTTYHASKSGGTGRGFVCASIPIDLYRKMAKVGAKYPTFVVALPREQQPPSDSTVTERESTAYEFYFLQWIFHEAPPPPSATVDPFARRNQQPSPNPELSTVLFTPLQEYKLRGSFATPYLVNTHYTDLVSTNGVVLLRGEITPSAATAPGSGDGRYMMTQEDAQMLSMAVQKFYLWDSGDKGERDAERLLQIFHEKPEEFDWKELLKHSRLA</sequence>
<evidence type="ECO:0000256" key="2">
    <source>
        <dbReference type="ARBA" id="ARBA00009116"/>
    </source>
</evidence>
<evidence type="ECO:0008006" key="8">
    <source>
        <dbReference type="Google" id="ProtNLM"/>
    </source>
</evidence>
<comment type="caution">
    <text evidence="6">The sequence shown here is derived from an EMBL/GenBank/DDBJ whole genome shotgun (WGS) entry which is preliminary data.</text>
</comment>
<comment type="similarity">
    <text evidence="2">Belongs to the ATP11 family.</text>
</comment>
<evidence type="ECO:0000256" key="5">
    <source>
        <dbReference type="SAM" id="MobiDB-lite"/>
    </source>
</evidence>
<proteinExistence type="inferred from homology"/>
<keyword evidence="4" id="KW-0496">Mitochondrion</keyword>
<evidence type="ECO:0000313" key="6">
    <source>
        <dbReference type="EMBL" id="KAL0950647.1"/>
    </source>
</evidence>
<reference evidence="7" key="1">
    <citation type="submission" date="2024-06" db="EMBL/GenBank/DDBJ databases">
        <title>Multi-omics analyses provide insights into the biosynthesis of the anticancer antibiotic pleurotin in Hohenbuehelia grisea.</title>
        <authorList>
            <person name="Weaver J.A."/>
            <person name="Alberti F."/>
        </authorList>
    </citation>
    <scope>NUCLEOTIDE SEQUENCE [LARGE SCALE GENOMIC DNA]</scope>
    <source>
        <strain evidence="7">T-177</strain>
    </source>
</reference>
<evidence type="ECO:0000313" key="7">
    <source>
        <dbReference type="Proteomes" id="UP001556367"/>
    </source>
</evidence>
<accession>A0ABR3J4T4</accession>
<feature type="region of interest" description="Disordered" evidence="5">
    <location>
        <begin position="73"/>
        <end position="108"/>
    </location>
</feature>
<keyword evidence="3" id="KW-0809">Transit peptide</keyword>
<organism evidence="6 7">
    <name type="scientific">Hohenbuehelia grisea</name>
    <dbReference type="NCBI Taxonomy" id="104357"/>
    <lineage>
        <taxon>Eukaryota</taxon>
        <taxon>Fungi</taxon>
        <taxon>Dikarya</taxon>
        <taxon>Basidiomycota</taxon>
        <taxon>Agaricomycotina</taxon>
        <taxon>Agaricomycetes</taxon>
        <taxon>Agaricomycetidae</taxon>
        <taxon>Agaricales</taxon>
        <taxon>Pleurotineae</taxon>
        <taxon>Pleurotaceae</taxon>
        <taxon>Hohenbuehelia</taxon>
    </lineage>
</organism>
<feature type="compositionally biased region" description="Polar residues" evidence="5">
    <location>
        <begin position="76"/>
        <end position="89"/>
    </location>
</feature>
<evidence type="ECO:0000256" key="4">
    <source>
        <dbReference type="ARBA" id="ARBA00023128"/>
    </source>
</evidence>
<dbReference type="PANTHER" id="PTHR13126">
    <property type="entry name" value="CHAPERONE ATP11"/>
    <property type="match status" value="1"/>
</dbReference>
<protein>
    <recommendedName>
        <fullName evidence="8">ATP11-domain-containing protein</fullName>
    </recommendedName>
</protein>
<dbReference type="Proteomes" id="UP001556367">
    <property type="component" value="Unassembled WGS sequence"/>
</dbReference>
<keyword evidence="7" id="KW-1185">Reference proteome</keyword>
<evidence type="ECO:0000256" key="1">
    <source>
        <dbReference type="ARBA" id="ARBA00004173"/>
    </source>
</evidence>
<dbReference type="InterPro" id="IPR010591">
    <property type="entry name" value="ATP11"/>
</dbReference>
<feature type="compositionally biased region" description="Low complexity" evidence="5">
    <location>
        <begin position="94"/>
        <end position="103"/>
    </location>
</feature>
<comment type="subcellular location">
    <subcellularLocation>
        <location evidence="1">Mitochondrion</location>
    </subcellularLocation>
</comment>